<feature type="compositionally biased region" description="Polar residues" evidence="4">
    <location>
        <begin position="43"/>
        <end position="52"/>
    </location>
</feature>
<evidence type="ECO:0000313" key="8">
    <source>
        <dbReference type="Proteomes" id="UP000224056"/>
    </source>
</evidence>
<dbReference type="RefSeq" id="WP_015021104.1">
    <property type="nucleotide sequence ID" value="NZ_CP017696.1"/>
</dbReference>
<dbReference type="PROSITE" id="PS50012">
    <property type="entry name" value="RCC1_3"/>
    <property type="match status" value="7"/>
</dbReference>
<dbReference type="InterPro" id="IPR042229">
    <property type="entry name" value="Listeria/Bacterioides_rpt_sf"/>
</dbReference>
<name>A0AAD0AB47_9BIFI</name>
<sequence>MHQGTRLRRASATTILLLGLLAGLGAASAQADAPPSIEGGRQTPHTAGQTPGSAAGTPLPSPSPLETAPPLNPQASNPGTPLTPKDTTNGAGPSPAKPSDKTDEQAAHMVRFDPADGGTPTQASVKTGTLATPPQENPQRPGFRFDGWTLDGRPYDFRTPVLKDTTLKAQWSRITDWTLSPEHGPATGTRLTISPPDRQEPYYTSIQAAGDQIVGLTGDGRIHTWTQDHTPVQVPSPTQASDGFHYLQAAAGDQWQAALGSDQHIYTWDSQQSTPTILDTGQDTRFTSISLNGDRLLAVDRKGQVHAFQDSQKDSRDPNPKLLEQATTILPGKAQAVTAAASASRTLIVDSDGQAWTWETSSPGDVKPEPVRQDPGTRTVQAQALNQGFLLLDADGQAWYLADSTTNPTAVSPPEGMKASRITADKNQAIITDWEGHVWAWKPGETPMRADNGNQPYTQAVLADGRITAISRQDGLHQWSLDGQGRPGQPARPDTTTTPTLETASMDGQPLTPDKSNDAWQTDIPAHTPGPATITITGSQDGQPFTRSLNYTVDQPLTRDVEPRSTFTVRFDTGGGDPGPADQHFPAPYGRVKRPTPDPVREGFLFDGWFIGEVAYDFSKPVTDNLTLTAKWTPSTWTINPDKGSQFGNETTTITPPPGQGIKFNQISGSRDFGDRGFTLAVGSDGNAYAWGRNNYGQLGDGTLTQRNKPVIVKKPAGASADFTYVQVSAGDEQSLAVGSDGYVYAWGNNESGQLGNGSSGGYSTVPLRVIDPNDPRSGLTAVQVSAGYYHSLALDARGNIWAWGFNQFGELGNGNNINSAIPTLAQYPRDAGTVTAIQVSGGFHHTAAIDTKGNTWSWGWNWFGQLGNGNNIDSAIPVPVQYPRDAGTVRAIQVSAGADHSLIIDTKGNTWAWGWNQLGELGNGSSSADANPVPGMVKYPENAGTVTAIQVSAGGYHSLAIDKNGNAWAWGGNDSGELGIGTTSKSEIPALVQYPKNAGAVTTVQVSAGGYHSLGIDKEGKTWAWGYNQFGQLGNGTISNSSIPTPVAFNLSQVISSVTFDTSPATNLNYINDSSVTVLTPEHLPGPVTVSVGYTLGGEGSTLINKSLTYTYLPAGVLPRAGGEGILLAFATGMTGMGGVLASRRHRREAHQLLHASHE</sequence>
<feature type="signal peptide" evidence="5">
    <location>
        <begin position="1"/>
        <end position="31"/>
    </location>
</feature>
<comment type="subcellular location">
    <subcellularLocation>
        <location evidence="1">Cell envelope</location>
    </subcellularLocation>
</comment>
<dbReference type="EMBL" id="CP017696">
    <property type="protein sequence ID" value="ATO42072.1"/>
    <property type="molecule type" value="Genomic_DNA"/>
</dbReference>
<feature type="domain" description="RCC1-like" evidence="6">
    <location>
        <begin position="645"/>
        <end position="941"/>
    </location>
</feature>
<dbReference type="PANTHER" id="PTHR45982:SF1">
    <property type="entry name" value="REGULATOR OF CHROMOSOME CONDENSATION"/>
    <property type="match status" value="1"/>
</dbReference>
<reference evidence="7 8" key="1">
    <citation type="submission" date="2016-10" db="EMBL/GenBank/DDBJ databases">
        <title>The whole genome sequencing and assembly of B. asteroides DSM 20089 strain.</title>
        <authorList>
            <person name="Lee Y.-J."/>
            <person name="Park M.-K."/>
            <person name="Yi H."/>
            <person name="Bahn Y.-S."/>
            <person name="Kim J.F."/>
            <person name="Lee D.-W."/>
        </authorList>
    </citation>
    <scope>NUCLEOTIDE SEQUENCE [LARGE SCALE GENOMIC DNA]</scope>
    <source>
        <strain evidence="7 8">DSM 20089</strain>
    </source>
</reference>
<feature type="compositionally biased region" description="Polar residues" evidence="4">
    <location>
        <begin position="119"/>
        <end position="138"/>
    </location>
</feature>
<evidence type="ECO:0000256" key="3">
    <source>
        <dbReference type="ARBA" id="ARBA00022737"/>
    </source>
</evidence>
<dbReference type="SUPFAM" id="SSF50985">
    <property type="entry name" value="RCC1/BLIP-II"/>
    <property type="match status" value="2"/>
</dbReference>
<keyword evidence="5" id="KW-0732">Signal</keyword>
<protein>
    <recommendedName>
        <fullName evidence="6">RCC1-like domain-containing protein</fullName>
    </recommendedName>
</protein>
<gene>
    <name evidence="7" type="ORF">BA20089_08120</name>
</gene>
<dbReference type="GO" id="GO:0030313">
    <property type="term" value="C:cell envelope"/>
    <property type="evidence" value="ECO:0007669"/>
    <property type="project" value="UniProtKB-SubCell"/>
</dbReference>
<evidence type="ECO:0000313" key="7">
    <source>
        <dbReference type="EMBL" id="ATO42072.1"/>
    </source>
</evidence>
<evidence type="ECO:0000256" key="4">
    <source>
        <dbReference type="SAM" id="MobiDB-lite"/>
    </source>
</evidence>
<organism evidence="7 8">
    <name type="scientific">Bifidobacterium asteroides DSM 20089</name>
    <dbReference type="NCBI Taxonomy" id="1437594"/>
    <lineage>
        <taxon>Bacteria</taxon>
        <taxon>Bacillati</taxon>
        <taxon>Actinomycetota</taxon>
        <taxon>Actinomycetes</taxon>
        <taxon>Bifidobacteriales</taxon>
        <taxon>Bifidobacteriaceae</taxon>
        <taxon>Bifidobacterium</taxon>
    </lineage>
</organism>
<evidence type="ECO:0000259" key="6">
    <source>
        <dbReference type="Pfam" id="PF25390"/>
    </source>
</evidence>
<dbReference type="InterPro" id="IPR009091">
    <property type="entry name" value="RCC1/BLIP-II"/>
</dbReference>
<keyword evidence="2" id="KW-0344">Guanine-nucleotide releasing factor</keyword>
<evidence type="ECO:0000256" key="5">
    <source>
        <dbReference type="SAM" id="SignalP"/>
    </source>
</evidence>
<proteinExistence type="predicted"/>
<dbReference type="PROSITE" id="PS00626">
    <property type="entry name" value="RCC1_2"/>
    <property type="match status" value="4"/>
</dbReference>
<dbReference type="InterPro" id="IPR051553">
    <property type="entry name" value="Ran_GTPase-activating"/>
</dbReference>
<dbReference type="PANTHER" id="PTHR45982">
    <property type="entry name" value="REGULATOR OF CHROMOSOME CONDENSATION"/>
    <property type="match status" value="1"/>
</dbReference>
<dbReference type="AlphaFoldDB" id="A0AAD0AB47"/>
<feature type="compositionally biased region" description="Basic and acidic residues" evidence="4">
    <location>
        <begin position="98"/>
        <end position="114"/>
    </location>
</feature>
<dbReference type="InterPro" id="IPR000408">
    <property type="entry name" value="Reg_chr_condens"/>
</dbReference>
<dbReference type="Proteomes" id="UP000224056">
    <property type="component" value="Chromosome"/>
</dbReference>
<feature type="region of interest" description="Disordered" evidence="4">
    <location>
        <begin position="30"/>
        <end position="147"/>
    </location>
</feature>
<accession>A0AAD0AB47</accession>
<evidence type="ECO:0000256" key="1">
    <source>
        <dbReference type="ARBA" id="ARBA00004196"/>
    </source>
</evidence>
<feature type="compositionally biased region" description="Polar residues" evidence="4">
    <location>
        <begin position="73"/>
        <end position="91"/>
    </location>
</feature>
<dbReference type="PRINTS" id="PR00633">
    <property type="entry name" value="RCCNDNSATION"/>
</dbReference>
<dbReference type="Pfam" id="PF25390">
    <property type="entry name" value="WD40_RLD"/>
    <property type="match status" value="1"/>
</dbReference>
<dbReference type="InterPro" id="IPR058923">
    <property type="entry name" value="RCC1-like_dom"/>
</dbReference>
<dbReference type="Pfam" id="PF00415">
    <property type="entry name" value="RCC1"/>
    <property type="match status" value="2"/>
</dbReference>
<dbReference type="Gene3D" id="2.130.10.30">
    <property type="entry name" value="Regulator of chromosome condensation 1/beta-lactamase-inhibitor protein II"/>
    <property type="match status" value="4"/>
</dbReference>
<dbReference type="NCBIfam" id="TIGR02543">
    <property type="entry name" value="List_Bact_rpt"/>
    <property type="match status" value="1"/>
</dbReference>
<feature type="chain" id="PRO_5042132984" description="RCC1-like domain-containing protein" evidence="5">
    <location>
        <begin position="32"/>
        <end position="1160"/>
    </location>
</feature>
<feature type="region of interest" description="Disordered" evidence="4">
    <location>
        <begin position="480"/>
        <end position="527"/>
    </location>
</feature>
<dbReference type="GeneID" id="93051343"/>
<keyword evidence="3" id="KW-0677">Repeat</keyword>
<dbReference type="InterPro" id="IPR013378">
    <property type="entry name" value="InlB-like_B-rpt"/>
</dbReference>
<evidence type="ECO:0000256" key="2">
    <source>
        <dbReference type="ARBA" id="ARBA00022658"/>
    </source>
</evidence>
<dbReference type="Pfam" id="PF09479">
    <property type="entry name" value="Flg_new"/>
    <property type="match status" value="2"/>
</dbReference>
<dbReference type="Gene3D" id="2.60.40.4270">
    <property type="entry name" value="Listeria-Bacteroides repeat domain"/>
    <property type="match status" value="2"/>
</dbReference>
<feature type="region of interest" description="Disordered" evidence="4">
    <location>
        <begin position="572"/>
        <end position="594"/>
    </location>
</feature>